<keyword evidence="1" id="KW-0812">Transmembrane</keyword>
<keyword evidence="1" id="KW-1133">Transmembrane helix</keyword>
<dbReference type="OrthoDB" id="1163511at2"/>
<comment type="caution">
    <text evidence="2">The sequence shown here is derived from an EMBL/GenBank/DDBJ whole genome shotgun (WGS) entry which is preliminary data.</text>
</comment>
<feature type="transmembrane region" description="Helical" evidence="1">
    <location>
        <begin position="76"/>
        <end position="97"/>
    </location>
</feature>
<evidence type="ECO:0000313" key="3">
    <source>
        <dbReference type="Proteomes" id="UP000315540"/>
    </source>
</evidence>
<dbReference type="Proteomes" id="UP000315540">
    <property type="component" value="Unassembled WGS sequence"/>
</dbReference>
<organism evidence="2 3">
    <name type="scientific">Aquimarina algicola</name>
    <dbReference type="NCBI Taxonomy" id="2589995"/>
    <lineage>
        <taxon>Bacteria</taxon>
        <taxon>Pseudomonadati</taxon>
        <taxon>Bacteroidota</taxon>
        <taxon>Flavobacteriia</taxon>
        <taxon>Flavobacteriales</taxon>
        <taxon>Flavobacteriaceae</taxon>
        <taxon>Aquimarina</taxon>
    </lineage>
</organism>
<evidence type="ECO:0000256" key="1">
    <source>
        <dbReference type="SAM" id="Phobius"/>
    </source>
</evidence>
<keyword evidence="3" id="KW-1185">Reference proteome</keyword>
<name>A0A504J5R3_9FLAO</name>
<dbReference type="EMBL" id="VFWZ01000008">
    <property type="protein sequence ID" value="TPN82973.1"/>
    <property type="molecule type" value="Genomic_DNA"/>
</dbReference>
<protein>
    <submittedName>
        <fullName evidence="2">Uncharacterized protein</fullName>
    </submittedName>
</protein>
<feature type="transmembrane region" description="Helical" evidence="1">
    <location>
        <begin position="47"/>
        <end position="64"/>
    </location>
</feature>
<dbReference type="AlphaFoldDB" id="A0A504J5R3"/>
<evidence type="ECO:0000313" key="2">
    <source>
        <dbReference type="EMBL" id="TPN82973.1"/>
    </source>
</evidence>
<accession>A0A504J5R3</accession>
<reference evidence="2 3" key="1">
    <citation type="submission" date="2019-06" db="EMBL/GenBank/DDBJ databases">
        <authorList>
            <person name="Meng X."/>
        </authorList>
    </citation>
    <scope>NUCLEOTIDE SEQUENCE [LARGE SCALE GENOMIC DNA]</scope>
    <source>
        <strain evidence="2 3">M625</strain>
    </source>
</reference>
<proteinExistence type="predicted"/>
<keyword evidence="1" id="KW-0472">Membrane</keyword>
<sequence>MFTDKFTTFGIEDSQGYKTVETLIWFITQSLGPIVFAIAALLGAYRIFYFVPIYVYSIQIYWAFDQSLKVDDPLLHFYALGCIFGVFLLLLTFIFIIQKLSKANYILIKNIKKSTRFLSTHVFDNYVEKLPEKDQKNYTIDTIKFIDSLDK</sequence>
<feature type="transmembrane region" description="Helical" evidence="1">
    <location>
        <begin position="23"/>
        <end position="42"/>
    </location>
</feature>
<gene>
    <name evidence="2" type="ORF">FHK87_21340</name>
</gene>